<keyword evidence="2" id="KW-0732">Signal</keyword>
<evidence type="ECO:0008006" key="5">
    <source>
        <dbReference type="Google" id="ProtNLM"/>
    </source>
</evidence>
<dbReference type="OrthoDB" id="4862231at2"/>
<evidence type="ECO:0000313" key="3">
    <source>
        <dbReference type="EMBL" id="QBF47341.1"/>
    </source>
</evidence>
<dbReference type="PROSITE" id="PS51257">
    <property type="entry name" value="PROKAR_LIPOPROTEIN"/>
    <property type="match status" value="1"/>
</dbReference>
<dbReference type="RefSeq" id="WP_130630532.1">
    <property type="nucleotide sequence ID" value="NZ_CP036164.1"/>
</dbReference>
<feature type="signal peptide" evidence="2">
    <location>
        <begin position="1"/>
        <end position="25"/>
    </location>
</feature>
<proteinExistence type="predicted"/>
<sequence>MTRSRRSIAPFAVVAALGLTTAACGGESTPPTPSTVTVTQTPTEQASGPAHRQLTSQQVRAALPTKDDVPAIFRPDSRGFDTSSVSERTTDPASCLALYMATAAQRTFIKEHLVADGGVRFSEDPDQPGSPSISVGILSYDEPYPREYLDDAGAVLGECSTHTARTEPGASDVTWQATSIPTPTLGDQSFGVRIGSRDVDLAIDYLWVRSGHNVVHVRMLTGYRQDNGDQLKTTAQGVLDDLAKTP</sequence>
<evidence type="ECO:0000256" key="1">
    <source>
        <dbReference type="SAM" id="MobiDB-lite"/>
    </source>
</evidence>
<name>A0A4P6MU91_9MICO</name>
<keyword evidence="4" id="KW-1185">Reference proteome</keyword>
<feature type="region of interest" description="Disordered" evidence="1">
    <location>
        <begin position="23"/>
        <end position="54"/>
    </location>
</feature>
<evidence type="ECO:0000313" key="4">
    <source>
        <dbReference type="Proteomes" id="UP000290408"/>
    </source>
</evidence>
<evidence type="ECO:0000256" key="2">
    <source>
        <dbReference type="SAM" id="SignalP"/>
    </source>
</evidence>
<dbReference type="AlphaFoldDB" id="A0A4P6MU91"/>
<accession>A0A4P6MU91</accession>
<dbReference type="KEGG" id="jli:EXU32_14440"/>
<organism evidence="3 4">
    <name type="scientific">Janibacter limosus</name>
    <dbReference type="NCBI Taxonomy" id="53458"/>
    <lineage>
        <taxon>Bacteria</taxon>
        <taxon>Bacillati</taxon>
        <taxon>Actinomycetota</taxon>
        <taxon>Actinomycetes</taxon>
        <taxon>Micrococcales</taxon>
        <taxon>Intrasporangiaceae</taxon>
        <taxon>Janibacter</taxon>
    </lineage>
</organism>
<feature type="compositionally biased region" description="Low complexity" evidence="1">
    <location>
        <begin position="23"/>
        <end position="45"/>
    </location>
</feature>
<dbReference type="Proteomes" id="UP000290408">
    <property type="component" value="Chromosome"/>
</dbReference>
<reference evidence="3 4" key="1">
    <citation type="submission" date="2019-02" db="EMBL/GenBank/DDBJ databases">
        <title>Genomic data mining of an Antarctic deep-sea actinobacterium, Janibacterlimosus P3-3-X1.</title>
        <authorList>
            <person name="Liao L."/>
            <person name="Chen B."/>
        </authorList>
    </citation>
    <scope>NUCLEOTIDE SEQUENCE [LARGE SCALE GENOMIC DNA]</scope>
    <source>
        <strain evidence="3 4">P3-3-X1</strain>
    </source>
</reference>
<dbReference type="EMBL" id="CP036164">
    <property type="protein sequence ID" value="QBF47341.1"/>
    <property type="molecule type" value="Genomic_DNA"/>
</dbReference>
<feature type="chain" id="PRO_5020553692" description="Sensor domain-containing protein" evidence="2">
    <location>
        <begin position="26"/>
        <end position="246"/>
    </location>
</feature>
<protein>
    <recommendedName>
        <fullName evidence="5">Sensor domain-containing protein</fullName>
    </recommendedName>
</protein>
<gene>
    <name evidence="3" type="ORF">EXU32_14440</name>
</gene>